<accession>A0ABW2YF34</accession>
<gene>
    <name evidence="2" type="ORF">ACFQ0E_11645</name>
</gene>
<feature type="compositionally biased region" description="Low complexity" evidence="1">
    <location>
        <begin position="137"/>
        <end position="152"/>
    </location>
</feature>
<dbReference type="Proteomes" id="UP001597110">
    <property type="component" value="Unassembled WGS sequence"/>
</dbReference>
<feature type="region of interest" description="Disordered" evidence="1">
    <location>
        <begin position="126"/>
        <end position="166"/>
    </location>
</feature>
<reference evidence="3" key="1">
    <citation type="journal article" date="2019" name="Int. J. Syst. Evol. Microbiol.">
        <title>The Global Catalogue of Microorganisms (GCM) 10K type strain sequencing project: providing services to taxonomists for standard genome sequencing and annotation.</title>
        <authorList>
            <consortium name="The Broad Institute Genomics Platform"/>
            <consortium name="The Broad Institute Genome Sequencing Center for Infectious Disease"/>
            <person name="Wu L."/>
            <person name="Ma J."/>
        </authorList>
    </citation>
    <scope>NUCLEOTIDE SEQUENCE [LARGE SCALE GENOMIC DNA]</scope>
    <source>
        <strain evidence="3">CCUG 55585</strain>
    </source>
</reference>
<dbReference type="SUPFAM" id="SSF82771">
    <property type="entry name" value="GIY-YIG endonuclease"/>
    <property type="match status" value="1"/>
</dbReference>
<dbReference type="Pfam" id="PF11149">
    <property type="entry name" value="DUF2924"/>
    <property type="match status" value="1"/>
</dbReference>
<proteinExistence type="predicted"/>
<comment type="caution">
    <text evidence="2">The sequence shown here is derived from an EMBL/GenBank/DDBJ whole genome shotgun (WGS) entry which is preliminary data.</text>
</comment>
<name>A0ABW2YF34_9GAMM</name>
<evidence type="ECO:0000256" key="1">
    <source>
        <dbReference type="SAM" id="MobiDB-lite"/>
    </source>
</evidence>
<sequence length="236" mass="26640">MPARKTDILVREFIEKMSGDILEDRYRKQVEELIRGHAGLYALYDGDTLYYVGLATDLMRRMKQHQKDRHAGAWDSFSVYLTSRDEHIKPLESLLLRVFRPPGNGQVGRLPGAADKQRALQAAMRQQDAEQRKSMFARPRSAPAREPATATRTRARKTTATGETSCPPKAMALRAVYKGQVYSAVFNKNGSVRYEGHAYSSLSAAASAVTGRPTNGWLFWRFRDDAGEWQSVSELR</sequence>
<evidence type="ECO:0000313" key="3">
    <source>
        <dbReference type="Proteomes" id="UP001597110"/>
    </source>
</evidence>
<dbReference type="CDD" id="cd00719">
    <property type="entry name" value="GIY-YIG_SF"/>
    <property type="match status" value="1"/>
</dbReference>
<evidence type="ECO:0000313" key="2">
    <source>
        <dbReference type="EMBL" id="MFD0726246.1"/>
    </source>
</evidence>
<keyword evidence="3" id="KW-1185">Reference proteome</keyword>
<organism evidence="2 3">
    <name type="scientific">Lysobacter brunescens</name>
    <dbReference type="NCBI Taxonomy" id="262323"/>
    <lineage>
        <taxon>Bacteria</taxon>
        <taxon>Pseudomonadati</taxon>
        <taxon>Pseudomonadota</taxon>
        <taxon>Gammaproteobacteria</taxon>
        <taxon>Lysobacterales</taxon>
        <taxon>Lysobacteraceae</taxon>
        <taxon>Lysobacter</taxon>
    </lineage>
</organism>
<dbReference type="RefSeq" id="WP_386823819.1">
    <property type="nucleotide sequence ID" value="NZ_JBHTIF010000001.1"/>
</dbReference>
<dbReference type="InterPro" id="IPR035901">
    <property type="entry name" value="GIY-YIG_endonuc_sf"/>
</dbReference>
<dbReference type="EMBL" id="JBHTIF010000001">
    <property type="protein sequence ID" value="MFD0726246.1"/>
    <property type="molecule type" value="Genomic_DNA"/>
</dbReference>
<dbReference type="InterPro" id="IPR021322">
    <property type="entry name" value="DUF2924"/>
</dbReference>
<protein>
    <submittedName>
        <fullName evidence="2">GIY-YIG nuclease family protein</fullName>
    </submittedName>
</protein>